<comment type="caution">
    <text evidence="1">The sequence shown here is derived from an EMBL/GenBank/DDBJ whole genome shotgun (WGS) entry which is preliminary data.</text>
</comment>
<evidence type="ECO:0000313" key="1">
    <source>
        <dbReference type="EMBL" id="GAA0544767.1"/>
    </source>
</evidence>
<name>A0ABN1DIV1_9GAMM</name>
<dbReference type="EMBL" id="BAAAEO010000002">
    <property type="protein sequence ID" value="GAA0544767.1"/>
    <property type="molecule type" value="Genomic_DNA"/>
</dbReference>
<protein>
    <submittedName>
        <fullName evidence="1">Uncharacterized protein</fullName>
    </submittedName>
</protein>
<proteinExistence type="predicted"/>
<sequence>MYISQSKDSDLNNNIEVLSLYLLTAEVEHAVTSRMLLSKQVKEYEFVPQKEFTL</sequence>
<evidence type="ECO:0000313" key="2">
    <source>
        <dbReference type="Proteomes" id="UP001501169"/>
    </source>
</evidence>
<accession>A0ABN1DIV1</accession>
<keyword evidence="2" id="KW-1185">Reference proteome</keyword>
<organism evidence="1 2">
    <name type="scientific">Rheinheimera aquimaris</name>
    <dbReference type="NCBI Taxonomy" id="412437"/>
    <lineage>
        <taxon>Bacteria</taxon>
        <taxon>Pseudomonadati</taxon>
        <taxon>Pseudomonadota</taxon>
        <taxon>Gammaproteobacteria</taxon>
        <taxon>Chromatiales</taxon>
        <taxon>Chromatiaceae</taxon>
        <taxon>Rheinheimera</taxon>
    </lineage>
</organism>
<gene>
    <name evidence="1" type="ORF">GCM10009098_10370</name>
</gene>
<dbReference type="Proteomes" id="UP001501169">
    <property type="component" value="Unassembled WGS sequence"/>
</dbReference>
<reference evidence="1 2" key="1">
    <citation type="journal article" date="2019" name="Int. J. Syst. Evol. Microbiol.">
        <title>The Global Catalogue of Microorganisms (GCM) 10K type strain sequencing project: providing services to taxonomists for standard genome sequencing and annotation.</title>
        <authorList>
            <consortium name="The Broad Institute Genomics Platform"/>
            <consortium name="The Broad Institute Genome Sequencing Center for Infectious Disease"/>
            <person name="Wu L."/>
            <person name="Ma J."/>
        </authorList>
    </citation>
    <scope>NUCLEOTIDE SEQUENCE [LARGE SCALE GENOMIC DNA]</scope>
    <source>
        <strain evidence="1 2">JCM 14331</strain>
    </source>
</reference>